<feature type="region of interest" description="Disordered" evidence="1">
    <location>
        <begin position="374"/>
        <end position="421"/>
    </location>
</feature>
<evidence type="ECO:0000313" key="3">
    <source>
        <dbReference type="Proteomes" id="UP000521872"/>
    </source>
</evidence>
<feature type="compositionally biased region" description="Polar residues" evidence="1">
    <location>
        <begin position="188"/>
        <end position="206"/>
    </location>
</feature>
<feature type="compositionally biased region" description="Basic residues" evidence="1">
    <location>
        <begin position="212"/>
        <end position="222"/>
    </location>
</feature>
<sequence>MCCTRLVGYANHVYSYAAACTSQICQCSAPFQTPYVDDALTFFLHSPTTLLFSPSEVLTVTHASSDERSNRMSGNSFFANSSNLRIYGGQFNKVKGNITIFDQSRHTSTINSFNATTIVQENVNNNNSRRYRSIANPSQSHRQRSAQQSRHPDAAGYFPPPTGHPALAMHMQSQERLPPGSRTETRDSFNTTNKTMHNVGNDNSSRYEGPYTKRKRRSRRQKATYNDDPEDTMDDLSSFSPPAFPHVSVSSSMPAYFTAAQNVDGTPEVAFDVEGEEGEMDESDNLGSSFEYEKPLGNEVNCPKIADGMASLTLNDTLRPAISRVKSAPPLEDASSETSNHRPPISNPNPRLSESTQELPVHIQYPFKCADPALPRLPFQSSSPHTAPDGHARPDLNPSISKPERQPPGPASPSSSTQSVPEAFGIKPSFIKPHPSGGNIVFNNINGDYSKTDQTVHNTFLNSGNTANTLVLDSYNDNSVRVYVASMKGRRYGK</sequence>
<keyword evidence="3" id="KW-1185">Reference proteome</keyword>
<proteinExistence type="predicted"/>
<comment type="caution">
    <text evidence="2">The sequence shown here is derived from an EMBL/GenBank/DDBJ whole genome shotgun (WGS) entry which is preliminary data.</text>
</comment>
<dbReference type="EMBL" id="JAACJL010000057">
    <property type="protein sequence ID" value="KAF4611972.1"/>
    <property type="molecule type" value="Genomic_DNA"/>
</dbReference>
<feature type="region of interest" description="Disordered" evidence="1">
    <location>
        <begin position="324"/>
        <end position="355"/>
    </location>
</feature>
<name>A0A8H4QIX2_9AGAR</name>
<evidence type="ECO:0000256" key="1">
    <source>
        <dbReference type="SAM" id="MobiDB-lite"/>
    </source>
</evidence>
<organism evidence="2 3">
    <name type="scientific">Agrocybe pediades</name>
    <dbReference type="NCBI Taxonomy" id="84607"/>
    <lineage>
        <taxon>Eukaryota</taxon>
        <taxon>Fungi</taxon>
        <taxon>Dikarya</taxon>
        <taxon>Basidiomycota</taxon>
        <taxon>Agaricomycotina</taxon>
        <taxon>Agaricomycetes</taxon>
        <taxon>Agaricomycetidae</taxon>
        <taxon>Agaricales</taxon>
        <taxon>Agaricineae</taxon>
        <taxon>Strophariaceae</taxon>
        <taxon>Agrocybe</taxon>
    </lineage>
</organism>
<dbReference type="Proteomes" id="UP000521872">
    <property type="component" value="Unassembled WGS sequence"/>
</dbReference>
<accession>A0A8H4QIX2</accession>
<gene>
    <name evidence="2" type="ORF">D9613_004552</name>
</gene>
<evidence type="ECO:0000313" key="2">
    <source>
        <dbReference type="EMBL" id="KAF4611972.1"/>
    </source>
</evidence>
<dbReference type="AlphaFoldDB" id="A0A8H4QIX2"/>
<reference evidence="2 3" key="1">
    <citation type="submission" date="2019-12" db="EMBL/GenBank/DDBJ databases">
        <authorList>
            <person name="Floudas D."/>
            <person name="Bentzer J."/>
            <person name="Ahren D."/>
            <person name="Johansson T."/>
            <person name="Persson P."/>
            <person name="Tunlid A."/>
        </authorList>
    </citation>
    <scope>NUCLEOTIDE SEQUENCE [LARGE SCALE GENOMIC DNA]</scope>
    <source>
        <strain evidence="2 3">CBS 102.39</strain>
    </source>
</reference>
<feature type="region of interest" description="Disordered" evidence="1">
    <location>
        <begin position="121"/>
        <end position="239"/>
    </location>
</feature>
<protein>
    <submittedName>
        <fullName evidence="2">Uncharacterized protein</fullName>
    </submittedName>
</protein>